<evidence type="ECO:0000256" key="16">
    <source>
        <dbReference type="ARBA" id="ARBA00038848"/>
    </source>
</evidence>
<comment type="catalytic activity">
    <reaction evidence="13">
        <text>(5Z,8Z,11Z,14Z)-eicosatetraenoyl-CoA + H2O = (5Z,8Z,11Z,14Z)-eicosatetraenoate + CoA + H(+)</text>
        <dbReference type="Rhea" id="RHEA:40151"/>
        <dbReference type="ChEBI" id="CHEBI:15377"/>
        <dbReference type="ChEBI" id="CHEBI:15378"/>
        <dbReference type="ChEBI" id="CHEBI:32395"/>
        <dbReference type="ChEBI" id="CHEBI:57287"/>
        <dbReference type="ChEBI" id="CHEBI:57368"/>
    </reaction>
    <physiologicalReaction direction="left-to-right" evidence="13">
        <dbReference type="Rhea" id="RHEA:40152"/>
    </physiologicalReaction>
</comment>
<keyword evidence="6" id="KW-0053">Apoptosis</keyword>
<dbReference type="AlphaFoldDB" id="A0A3M2LQG4"/>
<accession>A0A3M2LQG4</accession>
<dbReference type="PANTHER" id="PTHR12418:SF19">
    <property type="entry name" value="ACYL-COENZYME A THIOESTERASE THEM4"/>
    <property type="match status" value="1"/>
</dbReference>
<dbReference type="PANTHER" id="PTHR12418">
    <property type="entry name" value="ACYL-COENZYME A THIOESTERASE THEM4"/>
    <property type="match status" value="1"/>
</dbReference>
<dbReference type="Proteomes" id="UP000282674">
    <property type="component" value="Unassembled WGS sequence"/>
</dbReference>
<evidence type="ECO:0000256" key="9">
    <source>
        <dbReference type="ARBA" id="ARBA00022946"/>
    </source>
</evidence>
<evidence type="ECO:0000313" key="26">
    <source>
        <dbReference type="EMBL" id="RMI39689.1"/>
    </source>
</evidence>
<evidence type="ECO:0000256" key="10">
    <source>
        <dbReference type="ARBA" id="ARBA00023098"/>
    </source>
</evidence>
<evidence type="ECO:0000256" key="2">
    <source>
        <dbReference type="ARBA" id="ARBA00004496"/>
    </source>
</evidence>
<comment type="catalytic activity">
    <reaction evidence="19">
        <text>octanoyl-CoA + H2O = octanoate + CoA + H(+)</text>
        <dbReference type="Rhea" id="RHEA:30143"/>
        <dbReference type="ChEBI" id="CHEBI:15377"/>
        <dbReference type="ChEBI" id="CHEBI:15378"/>
        <dbReference type="ChEBI" id="CHEBI:25646"/>
        <dbReference type="ChEBI" id="CHEBI:57287"/>
        <dbReference type="ChEBI" id="CHEBI:57386"/>
    </reaction>
    <physiologicalReaction direction="left-to-right" evidence="19">
        <dbReference type="Rhea" id="RHEA:30144"/>
    </physiologicalReaction>
</comment>
<dbReference type="Gene3D" id="3.10.129.10">
    <property type="entry name" value="Hotdog Thioesterase"/>
    <property type="match status" value="1"/>
</dbReference>
<evidence type="ECO:0000256" key="23">
    <source>
        <dbReference type="ARBA" id="ARBA00048180"/>
    </source>
</evidence>
<feature type="compositionally biased region" description="Pro residues" evidence="24">
    <location>
        <begin position="24"/>
        <end position="33"/>
    </location>
</feature>
<keyword evidence="5" id="KW-0963">Cytoplasm</keyword>
<dbReference type="InterPro" id="IPR029069">
    <property type="entry name" value="HotDog_dom_sf"/>
</dbReference>
<comment type="catalytic activity">
    <reaction evidence="21">
        <text>decanoyl-CoA + H2O = decanoate + CoA + H(+)</text>
        <dbReference type="Rhea" id="RHEA:40059"/>
        <dbReference type="ChEBI" id="CHEBI:15377"/>
        <dbReference type="ChEBI" id="CHEBI:15378"/>
        <dbReference type="ChEBI" id="CHEBI:27689"/>
        <dbReference type="ChEBI" id="CHEBI:57287"/>
        <dbReference type="ChEBI" id="CHEBI:61430"/>
    </reaction>
    <physiologicalReaction direction="left-to-right" evidence="21">
        <dbReference type="Rhea" id="RHEA:40060"/>
    </physiologicalReaction>
</comment>
<dbReference type="CDD" id="cd03443">
    <property type="entry name" value="PaaI_thioesterase"/>
    <property type="match status" value="1"/>
</dbReference>
<organism evidence="26 27">
    <name type="scientific">Actinomadura harenae</name>
    <dbReference type="NCBI Taxonomy" id="2483351"/>
    <lineage>
        <taxon>Bacteria</taxon>
        <taxon>Bacillati</taxon>
        <taxon>Actinomycetota</taxon>
        <taxon>Actinomycetes</taxon>
        <taxon>Streptosporangiales</taxon>
        <taxon>Thermomonosporaceae</taxon>
        <taxon>Actinomadura</taxon>
    </lineage>
</organism>
<evidence type="ECO:0000256" key="22">
    <source>
        <dbReference type="ARBA" id="ARBA00048074"/>
    </source>
</evidence>
<dbReference type="GO" id="GO:0016020">
    <property type="term" value="C:membrane"/>
    <property type="evidence" value="ECO:0007669"/>
    <property type="project" value="UniProtKB-SubCell"/>
</dbReference>
<dbReference type="InterPro" id="IPR052365">
    <property type="entry name" value="THEM4/THEM5_acyl-CoA_thioest"/>
</dbReference>
<evidence type="ECO:0000256" key="15">
    <source>
        <dbReference type="ARBA" id="ARBA00038456"/>
    </source>
</evidence>
<protein>
    <recommendedName>
        <fullName evidence="17">Acyl-coenzyme A thioesterase THEM4</fullName>
        <ecNumber evidence="16">3.1.2.2</ecNumber>
    </recommendedName>
    <alternativeName>
        <fullName evidence="18">Thioesterase superfamily member 4</fullName>
    </alternativeName>
</protein>
<evidence type="ECO:0000256" key="24">
    <source>
        <dbReference type="SAM" id="MobiDB-lite"/>
    </source>
</evidence>
<evidence type="ECO:0000256" key="6">
    <source>
        <dbReference type="ARBA" id="ARBA00022703"/>
    </source>
</evidence>
<proteinExistence type="inferred from homology"/>
<comment type="caution">
    <text evidence="26">The sequence shown here is derived from an EMBL/GenBank/DDBJ whole genome shotgun (WGS) entry which is preliminary data.</text>
</comment>
<dbReference type="EMBL" id="RFFG01000063">
    <property type="protein sequence ID" value="RMI39689.1"/>
    <property type="molecule type" value="Genomic_DNA"/>
</dbReference>
<evidence type="ECO:0000256" key="5">
    <source>
        <dbReference type="ARBA" id="ARBA00022490"/>
    </source>
</evidence>
<evidence type="ECO:0000256" key="1">
    <source>
        <dbReference type="ARBA" id="ARBA00004170"/>
    </source>
</evidence>
<evidence type="ECO:0000256" key="17">
    <source>
        <dbReference type="ARBA" id="ARBA00040123"/>
    </source>
</evidence>
<evidence type="ECO:0000256" key="18">
    <source>
        <dbReference type="ARBA" id="ARBA00043210"/>
    </source>
</evidence>
<keyword evidence="8" id="KW-0276">Fatty acid metabolism</keyword>
<keyword evidence="9" id="KW-0809">Transit peptide</keyword>
<keyword evidence="12" id="KW-0966">Cell projection</keyword>
<evidence type="ECO:0000256" key="19">
    <source>
        <dbReference type="ARBA" id="ARBA00047588"/>
    </source>
</evidence>
<evidence type="ECO:0000256" key="14">
    <source>
        <dbReference type="ARBA" id="ARBA00037002"/>
    </source>
</evidence>
<dbReference type="OrthoDB" id="5505920at2"/>
<evidence type="ECO:0000256" key="20">
    <source>
        <dbReference type="ARBA" id="ARBA00047734"/>
    </source>
</evidence>
<keyword evidence="27" id="KW-1185">Reference proteome</keyword>
<dbReference type="SUPFAM" id="SSF54637">
    <property type="entry name" value="Thioesterase/thiol ester dehydrase-isomerase"/>
    <property type="match status" value="1"/>
</dbReference>
<evidence type="ECO:0000256" key="13">
    <source>
        <dbReference type="ARBA" id="ARBA00035852"/>
    </source>
</evidence>
<feature type="domain" description="Thioesterase" evidence="25">
    <location>
        <begin position="90"/>
        <end position="158"/>
    </location>
</feature>
<comment type="subcellular location">
    <subcellularLocation>
        <location evidence="3">Cell projection</location>
        <location evidence="3">Ruffle membrane</location>
    </subcellularLocation>
    <subcellularLocation>
        <location evidence="2">Cytoplasm</location>
    </subcellularLocation>
    <subcellularLocation>
        <location evidence="1">Membrane</location>
        <topology evidence="1">Peripheral membrane protein</topology>
    </subcellularLocation>
</comment>
<comment type="catalytic activity">
    <reaction evidence="23">
        <text>tetradecanoyl-CoA + H2O = tetradecanoate + CoA + H(+)</text>
        <dbReference type="Rhea" id="RHEA:40119"/>
        <dbReference type="ChEBI" id="CHEBI:15377"/>
        <dbReference type="ChEBI" id="CHEBI:15378"/>
        <dbReference type="ChEBI" id="CHEBI:30807"/>
        <dbReference type="ChEBI" id="CHEBI:57287"/>
        <dbReference type="ChEBI" id="CHEBI:57385"/>
    </reaction>
    <physiologicalReaction direction="left-to-right" evidence="23">
        <dbReference type="Rhea" id="RHEA:40120"/>
    </physiologicalReaction>
</comment>
<evidence type="ECO:0000256" key="11">
    <source>
        <dbReference type="ARBA" id="ARBA00023136"/>
    </source>
</evidence>
<evidence type="ECO:0000256" key="21">
    <source>
        <dbReference type="ARBA" id="ARBA00047969"/>
    </source>
</evidence>
<evidence type="ECO:0000256" key="3">
    <source>
        <dbReference type="ARBA" id="ARBA00004632"/>
    </source>
</evidence>
<comment type="similarity">
    <text evidence="15">Belongs to the THEM4/THEM5 thioesterase family.</text>
</comment>
<reference evidence="26 27" key="1">
    <citation type="submission" date="2018-10" db="EMBL/GenBank/DDBJ databases">
        <title>Isolation from soil.</title>
        <authorList>
            <person name="Hu J."/>
        </authorList>
    </citation>
    <scope>NUCLEOTIDE SEQUENCE [LARGE SCALE GENOMIC DNA]</scope>
    <source>
        <strain evidence="26 27">NEAU-Ht49</strain>
    </source>
</reference>
<feature type="region of interest" description="Disordered" evidence="24">
    <location>
        <begin position="1"/>
        <end position="36"/>
    </location>
</feature>
<feature type="compositionally biased region" description="Low complexity" evidence="24">
    <location>
        <begin position="9"/>
        <end position="23"/>
    </location>
</feature>
<dbReference type="InterPro" id="IPR006683">
    <property type="entry name" value="Thioestr_dom"/>
</dbReference>
<name>A0A3M2LQG4_9ACTN</name>
<dbReference type="GO" id="GO:0006631">
    <property type="term" value="P:fatty acid metabolic process"/>
    <property type="evidence" value="ECO:0007669"/>
    <property type="project" value="UniProtKB-KW"/>
</dbReference>
<evidence type="ECO:0000256" key="4">
    <source>
        <dbReference type="ARBA" id="ARBA00022475"/>
    </source>
</evidence>
<evidence type="ECO:0000256" key="8">
    <source>
        <dbReference type="ARBA" id="ARBA00022832"/>
    </source>
</evidence>
<evidence type="ECO:0000259" key="25">
    <source>
        <dbReference type="Pfam" id="PF03061"/>
    </source>
</evidence>
<evidence type="ECO:0000256" key="7">
    <source>
        <dbReference type="ARBA" id="ARBA00022801"/>
    </source>
</evidence>
<comment type="catalytic activity">
    <reaction evidence="20">
        <text>hexadecanoyl-CoA + H2O = hexadecanoate + CoA + H(+)</text>
        <dbReference type="Rhea" id="RHEA:16645"/>
        <dbReference type="ChEBI" id="CHEBI:7896"/>
        <dbReference type="ChEBI" id="CHEBI:15377"/>
        <dbReference type="ChEBI" id="CHEBI:15378"/>
        <dbReference type="ChEBI" id="CHEBI:57287"/>
        <dbReference type="ChEBI" id="CHEBI:57379"/>
        <dbReference type="EC" id="3.1.2.2"/>
    </reaction>
    <physiologicalReaction direction="left-to-right" evidence="20">
        <dbReference type="Rhea" id="RHEA:16646"/>
    </physiologicalReaction>
</comment>
<keyword evidence="7" id="KW-0378">Hydrolase</keyword>
<dbReference type="GO" id="GO:0005737">
    <property type="term" value="C:cytoplasm"/>
    <property type="evidence" value="ECO:0007669"/>
    <property type="project" value="UniProtKB-SubCell"/>
</dbReference>
<dbReference type="GO" id="GO:0016787">
    <property type="term" value="F:hydrolase activity"/>
    <property type="evidence" value="ECO:0007669"/>
    <property type="project" value="UniProtKB-KW"/>
</dbReference>
<dbReference type="Pfam" id="PF03061">
    <property type="entry name" value="4HBT"/>
    <property type="match status" value="1"/>
</dbReference>
<evidence type="ECO:0000313" key="27">
    <source>
        <dbReference type="Proteomes" id="UP000282674"/>
    </source>
</evidence>
<keyword evidence="4" id="KW-1003">Cell membrane</keyword>
<evidence type="ECO:0000256" key="12">
    <source>
        <dbReference type="ARBA" id="ARBA00023273"/>
    </source>
</evidence>
<dbReference type="EC" id="3.1.2.2" evidence="16"/>
<comment type="catalytic activity">
    <reaction evidence="14">
        <text>(9Z)-octadecenoyl-CoA + H2O = (9Z)-octadecenoate + CoA + H(+)</text>
        <dbReference type="Rhea" id="RHEA:40139"/>
        <dbReference type="ChEBI" id="CHEBI:15377"/>
        <dbReference type="ChEBI" id="CHEBI:15378"/>
        <dbReference type="ChEBI" id="CHEBI:30823"/>
        <dbReference type="ChEBI" id="CHEBI:57287"/>
        <dbReference type="ChEBI" id="CHEBI:57387"/>
    </reaction>
    <physiologicalReaction direction="left-to-right" evidence="14">
        <dbReference type="Rhea" id="RHEA:40140"/>
    </physiologicalReaction>
</comment>
<keyword evidence="11" id="KW-0472">Membrane</keyword>
<comment type="catalytic activity">
    <reaction evidence="22">
        <text>dodecanoyl-CoA + H2O = dodecanoate + CoA + H(+)</text>
        <dbReference type="Rhea" id="RHEA:30135"/>
        <dbReference type="ChEBI" id="CHEBI:15377"/>
        <dbReference type="ChEBI" id="CHEBI:15378"/>
        <dbReference type="ChEBI" id="CHEBI:18262"/>
        <dbReference type="ChEBI" id="CHEBI:57287"/>
        <dbReference type="ChEBI" id="CHEBI:57375"/>
    </reaction>
    <physiologicalReaction direction="left-to-right" evidence="22">
        <dbReference type="Rhea" id="RHEA:30136"/>
    </physiologicalReaction>
</comment>
<gene>
    <name evidence="26" type="ORF">EBO15_28845</name>
</gene>
<sequence length="184" mass="18728">MTSSPPSPSASRPARPGPASSRTTPPPGAPAPAPSGEGAAVMLASLAGFDGCFGCGSEAESGLRIRHTGVEDGVVTCEFTVRREHQGAPGLCHGGVLATAMDEALGGAAWLLGNRYVTGRLETDYLAPVPVGSDVHVRAWCTGLDGRKAYLEGEARVGGPDGPVAVRAAGVFIEVPQEHFVPES</sequence>
<keyword evidence="10" id="KW-0443">Lipid metabolism</keyword>